<dbReference type="Proteomes" id="UP000694843">
    <property type="component" value="Unplaced"/>
</dbReference>
<proteinExistence type="predicted"/>
<keyword evidence="3" id="KW-0862">Zinc</keyword>
<dbReference type="InterPro" id="IPR002893">
    <property type="entry name" value="Znf_MYND"/>
</dbReference>
<dbReference type="Gene3D" id="2.170.270.10">
    <property type="entry name" value="SET domain"/>
    <property type="match status" value="1"/>
</dbReference>
<accession>A0A8B7NQY2</accession>
<protein>
    <submittedName>
        <fullName evidence="8">N-lysine methyltransferase SMYD2-A</fullName>
    </submittedName>
</protein>
<dbReference type="Gene3D" id="6.10.140.2220">
    <property type="match status" value="1"/>
</dbReference>
<dbReference type="GO" id="GO:0008168">
    <property type="term" value="F:methyltransferase activity"/>
    <property type="evidence" value="ECO:0007669"/>
    <property type="project" value="UniProtKB-KW"/>
</dbReference>
<dbReference type="SUPFAM" id="SSF82199">
    <property type="entry name" value="SET domain"/>
    <property type="match status" value="1"/>
</dbReference>
<dbReference type="AlphaFoldDB" id="A0A8B7NQY2"/>
<dbReference type="OMA" id="QEFKLAY"/>
<reference evidence="8" key="1">
    <citation type="submission" date="2025-08" db="UniProtKB">
        <authorList>
            <consortium name="RefSeq"/>
        </authorList>
    </citation>
    <scope>IDENTIFICATION</scope>
    <source>
        <tissue evidence="8">Whole organism</tissue>
    </source>
</reference>
<evidence type="ECO:0000259" key="6">
    <source>
        <dbReference type="PROSITE" id="PS50865"/>
    </source>
</evidence>
<keyword evidence="7" id="KW-1185">Reference proteome</keyword>
<keyword evidence="5" id="KW-0812">Transmembrane</keyword>
<dbReference type="PANTHER" id="PTHR12197:SF251">
    <property type="entry name" value="EG:BACR7C10.4 PROTEIN"/>
    <property type="match status" value="1"/>
</dbReference>
<dbReference type="GeneID" id="108672853"/>
<dbReference type="Gene3D" id="1.25.40.10">
    <property type="entry name" value="Tetratricopeptide repeat domain"/>
    <property type="match status" value="1"/>
</dbReference>
<evidence type="ECO:0000313" key="7">
    <source>
        <dbReference type="Proteomes" id="UP000694843"/>
    </source>
</evidence>
<dbReference type="InterPro" id="IPR011990">
    <property type="entry name" value="TPR-like_helical_dom_sf"/>
</dbReference>
<evidence type="ECO:0000256" key="4">
    <source>
        <dbReference type="PROSITE-ProRule" id="PRU00134"/>
    </source>
</evidence>
<dbReference type="GO" id="GO:0032259">
    <property type="term" value="P:methylation"/>
    <property type="evidence" value="ECO:0007669"/>
    <property type="project" value="UniProtKB-KW"/>
</dbReference>
<keyword evidence="8" id="KW-0808">Transferase</keyword>
<name>A0A8B7NQY2_HYAAZ</name>
<dbReference type="GO" id="GO:0008270">
    <property type="term" value="F:zinc ion binding"/>
    <property type="evidence" value="ECO:0007669"/>
    <property type="project" value="UniProtKB-KW"/>
</dbReference>
<evidence type="ECO:0000256" key="3">
    <source>
        <dbReference type="ARBA" id="ARBA00022833"/>
    </source>
</evidence>
<keyword evidence="8" id="KW-0489">Methyltransferase</keyword>
<dbReference type="GO" id="GO:0005634">
    <property type="term" value="C:nucleus"/>
    <property type="evidence" value="ECO:0007669"/>
    <property type="project" value="TreeGrafter"/>
</dbReference>
<keyword evidence="5" id="KW-0472">Membrane</keyword>
<dbReference type="Gene3D" id="1.10.220.160">
    <property type="match status" value="1"/>
</dbReference>
<evidence type="ECO:0000313" key="8">
    <source>
        <dbReference type="RefSeq" id="XP_018016095.1"/>
    </source>
</evidence>
<organism evidence="7 8">
    <name type="scientific">Hyalella azteca</name>
    <name type="common">Amphipod</name>
    <dbReference type="NCBI Taxonomy" id="294128"/>
    <lineage>
        <taxon>Eukaryota</taxon>
        <taxon>Metazoa</taxon>
        <taxon>Ecdysozoa</taxon>
        <taxon>Arthropoda</taxon>
        <taxon>Crustacea</taxon>
        <taxon>Multicrustacea</taxon>
        <taxon>Malacostraca</taxon>
        <taxon>Eumalacostraca</taxon>
        <taxon>Peracarida</taxon>
        <taxon>Amphipoda</taxon>
        <taxon>Senticaudata</taxon>
        <taxon>Talitrida</taxon>
        <taxon>Talitroidea</taxon>
        <taxon>Hyalellidae</taxon>
        <taxon>Hyalella</taxon>
    </lineage>
</organism>
<dbReference type="InterPro" id="IPR050869">
    <property type="entry name" value="H3K4_H4K5_MeTrfase"/>
</dbReference>
<dbReference type="PROSITE" id="PS50865">
    <property type="entry name" value="ZF_MYND_2"/>
    <property type="match status" value="1"/>
</dbReference>
<dbReference type="PANTHER" id="PTHR12197">
    <property type="entry name" value="HISTONE-LYSINE N-METHYLTRANSFERASE SMYD"/>
    <property type="match status" value="1"/>
</dbReference>
<dbReference type="OrthoDB" id="265717at2759"/>
<evidence type="ECO:0000256" key="5">
    <source>
        <dbReference type="SAM" id="Phobius"/>
    </source>
</evidence>
<dbReference type="RefSeq" id="XP_018016095.1">
    <property type="nucleotide sequence ID" value="XM_018160606.2"/>
</dbReference>
<gene>
    <name evidence="8" type="primary">LOC108672853</name>
</gene>
<keyword evidence="1" id="KW-0479">Metal-binding</keyword>
<feature type="domain" description="MYND-type" evidence="6">
    <location>
        <begin position="38"/>
        <end position="75"/>
    </location>
</feature>
<keyword evidence="2 4" id="KW-0863">Zinc-finger</keyword>
<evidence type="ECO:0000256" key="1">
    <source>
        <dbReference type="ARBA" id="ARBA00022723"/>
    </source>
</evidence>
<dbReference type="SUPFAM" id="SSF144232">
    <property type="entry name" value="HIT/MYND zinc finger-like"/>
    <property type="match status" value="1"/>
</dbReference>
<dbReference type="KEGG" id="hazt:108672853"/>
<feature type="transmembrane region" description="Helical" evidence="5">
    <location>
        <begin position="504"/>
        <end position="524"/>
    </location>
</feature>
<dbReference type="InterPro" id="IPR046341">
    <property type="entry name" value="SET_dom_sf"/>
</dbReference>
<evidence type="ECO:0000256" key="2">
    <source>
        <dbReference type="ARBA" id="ARBA00022771"/>
    </source>
</evidence>
<keyword evidence="5" id="KW-1133">Transmembrane helix</keyword>
<sequence length="525" mass="61433">MSGRVTMREGQRVRRGDVIMRGRPFVHILFREFKKHYCDQCIKKRESEPCPGCGQDFYCSDACRQEALPLHSLECARLKAYAPECLSDFARFMARTILKLRNGGDREWVVIDNKLSRQFRHMMTHSDAMAKCEKRSQDLANKKGELRSFFGKDYPLTDEFFLDVYSKIKVNNFGMMSEECFSLGQAIYIDAAIYNHSCQPNAVLCFDGTEMTVRATVDVTRYHRDLFQHSYIDHLAPWGQRQRQLLLEYCFECRCQRCSDEYLTALENTLNCGNPKCEYPVEVPDEEDMAADMDGGPLKLQCPRCSYSSFPEDVVQQYRRLVTEYEHVIEYYYYPDDKSDLEYVVNYALTEVTRRQSKDEGGHMRMLLHPFNIHRIRLLEAAYDSAIELTDAVDALKFAELNIEGIKHRVGEFGQLYGNRLLEMGKLCVRLERYKKALRHFREAERILEVCLGPENRLVQEELRPLMEATSQVLGLIRSSSLRLRDFQKLDKAWKQRHKKKIQWIYYAYGLLIVTMVVLGVTGYR</sequence>
<dbReference type="Pfam" id="PF01753">
    <property type="entry name" value="zf-MYND"/>
    <property type="match status" value="1"/>
</dbReference>